<proteinExistence type="predicted"/>
<comment type="caution">
    <text evidence="1">The sequence shown here is derived from an EMBL/GenBank/DDBJ whole genome shotgun (WGS) entry which is preliminary data.</text>
</comment>
<dbReference type="EMBL" id="AHJG01000081">
    <property type="protein sequence ID" value="EPA06270.1"/>
    <property type="molecule type" value="Genomic_DNA"/>
</dbReference>
<evidence type="ECO:0000313" key="2">
    <source>
        <dbReference type="Proteomes" id="UP000014065"/>
    </source>
</evidence>
<dbReference type="AlphaFoldDB" id="S2E4X9"/>
<evidence type="ECO:0000313" key="1">
    <source>
        <dbReference type="EMBL" id="EPA06270.1"/>
    </source>
</evidence>
<name>S2E4X9_9ARCH</name>
<organism evidence="1 2">
    <name type="scientific">Candidatus Nitrosarchaeum limnium BG20</name>
    <dbReference type="NCBI Taxonomy" id="859192"/>
    <lineage>
        <taxon>Archaea</taxon>
        <taxon>Nitrososphaerota</taxon>
        <taxon>Nitrososphaeria</taxon>
        <taxon>Nitrosopumilales</taxon>
        <taxon>Nitrosopumilaceae</taxon>
        <taxon>Nitrosarchaeum</taxon>
    </lineage>
</organism>
<keyword evidence="2" id="KW-1185">Reference proteome</keyword>
<gene>
    <name evidence="1" type="ORF">BG20_I2504</name>
</gene>
<accession>S2E4X9</accession>
<protein>
    <submittedName>
        <fullName evidence="1">Uncharacterized protein</fullName>
    </submittedName>
</protein>
<dbReference type="Proteomes" id="UP000014065">
    <property type="component" value="Unassembled WGS sequence"/>
</dbReference>
<sequence>MIFRIWAGGSCTIAFMINLASSELYNRSFN</sequence>
<feature type="non-terminal residue" evidence="1">
    <location>
        <position position="30"/>
    </location>
</feature>
<reference evidence="1 2" key="1">
    <citation type="journal article" date="2012" name="J. Bacteriol.">
        <title>Genome Sequence of "Candidatus Nitrosoarchaeum limnia" BG20, a Low-Salinity Ammonia-Oxidizing Archaeon from the San Francisco Bay Estuary.</title>
        <authorList>
            <person name="Mosier A.C."/>
            <person name="Allen E.E."/>
            <person name="Kim M."/>
            <person name="Ferriera S."/>
            <person name="Francis C.A."/>
        </authorList>
    </citation>
    <scope>NUCLEOTIDE SEQUENCE [LARGE SCALE GENOMIC DNA]</scope>
    <source>
        <strain evidence="1 2">BG20</strain>
    </source>
</reference>